<protein>
    <recommendedName>
        <fullName evidence="4">Lytic transglycosylase domain-containing protein</fullName>
    </recommendedName>
</protein>
<evidence type="ECO:0008006" key="4">
    <source>
        <dbReference type="Google" id="ProtNLM"/>
    </source>
</evidence>
<accession>A0A852S3I5</accession>
<sequence>MGRHSGDIEPHTAPVSVRPIQPVSRPVPPVPRPKKVKQAASVVVAFFASVSFLLVNVVDPYSGATASSVGEQLAPEFDESGVRYDGVPSQSITVEGDYSFAATRETYLAEKKPEPLPVIPEPSAAWAPPAVTPDPGSAQAYAAGAVAARGWPSGEFDCLVSLWNKESGWRVNAHNSSSGAYGIPQSLPGSKMASAGADWETNAATQIEWGLGYIQDRYGTPCGAWASSVDRGWY</sequence>
<dbReference type="InterPro" id="IPR023346">
    <property type="entry name" value="Lysozyme-like_dom_sf"/>
</dbReference>
<dbReference type="Proteomes" id="UP000581087">
    <property type="component" value="Unassembled WGS sequence"/>
</dbReference>
<evidence type="ECO:0000313" key="2">
    <source>
        <dbReference type="EMBL" id="NYD66546.1"/>
    </source>
</evidence>
<dbReference type="EMBL" id="JACCBI010000001">
    <property type="protein sequence ID" value="NYD66546.1"/>
    <property type="molecule type" value="Genomic_DNA"/>
</dbReference>
<gene>
    <name evidence="2" type="ORF">BJ972_001065</name>
</gene>
<proteinExistence type="predicted"/>
<reference evidence="2 3" key="1">
    <citation type="submission" date="2020-07" db="EMBL/GenBank/DDBJ databases">
        <title>Sequencing the genomes of 1000 actinobacteria strains.</title>
        <authorList>
            <person name="Klenk H.-P."/>
        </authorList>
    </citation>
    <scope>NUCLEOTIDE SEQUENCE [LARGE SCALE GENOMIC DNA]</scope>
    <source>
        <strain evidence="2 3">DSM 23870</strain>
    </source>
</reference>
<name>A0A852S3I5_9MICO</name>
<feature type="compositionally biased region" description="Basic and acidic residues" evidence="1">
    <location>
        <begin position="1"/>
        <end position="10"/>
    </location>
</feature>
<feature type="region of interest" description="Disordered" evidence="1">
    <location>
        <begin position="1"/>
        <end position="32"/>
    </location>
</feature>
<evidence type="ECO:0000256" key="1">
    <source>
        <dbReference type="SAM" id="MobiDB-lite"/>
    </source>
</evidence>
<dbReference type="RefSeq" id="WP_241830721.1">
    <property type="nucleotide sequence ID" value="NZ_JACCBI010000001.1"/>
</dbReference>
<dbReference type="SUPFAM" id="SSF53955">
    <property type="entry name" value="Lysozyme-like"/>
    <property type="match status" value="1"/>
</dbReference>
<evidence type="ECO:0000313" key="3">
    <source>
        <dbReference type="Proteomes" id="UP000581087"/>
    </source>
</evidence>
<organism evidence="2 3">
    <name type="scientific">Agromyces atrinae</name>
    <dbReference type="NCBI Taxonomy" id="592376"/>
    <lineage>
        <taxon>Bacteria</taxon>
        <taxon>Bacillati</taxon>
        <taxon>Actinomycetota</taxon>
        <taxon>Actinomycetes</taxon>
        <taxon>Micrococcales</taxon>
        <taxon>Microbacteriaceae</taxon>
        <taxon>Agromyces</taxon>
    </lineage>
</organism>
<comment type="caution">
    <text evidence="2">The sequence shown here is derived from an EMBL/GenBank/DDBJ whole genome shotgun (WGS) entry which is preliminary data.</text>
</comment>
<dbReference type="AlphaFoldDB" id="A0A852S3I5"/>
<feature type="compositionally biased region" description="Low complexity" evidence="1">
    <location>
        <begin position="14"/>
        <end position="24"/>
    </location>
</feature>